<proteinExistence type="predicted"/>
<comment type="caution">
    <text evidence="2">The sequence shown here is derived from an EMBL/GenBank/DDBJ whole genome shotgun (WGS) entry which is preliminary data.</text>
</comment>
<keyword evidence="3" id="KW-1185">Reference proteome</keyword>
<dbReference type="InterPro" id="IPR009061">
    <property type="entry name" value="DNA-bd_dom_put_sf"/>
</dbReference>
<dbReference type="AlphaFoldDB" id="A0A8J7R7L9"/>
<evidence type="ECO:0000259" key="1">
    <source>
        <dbReference type="Pfam" id="PF12728"/>
    </source>
</evidence>
<evidence type="ECO:0000313" key="2">
    <source>
        <dbReference type="EMBL" id="MBP0439617.1"/>
    </source>
</evidence>
<sequence>MNQLLTPVEAARELGIGLKTLNRARKAGELAYINIGFGTQREAPRFDRADLEAWMEKRRKTLCPSSSEKVTRRASTPTTSGYAVVDFAALRAQRRSEKQKR</sequence>
<dbReference type="Pfam" id="PF12728">
    <property type="entry name" value="HTH_17"/>
    <property type="match status" value="1"/>
</dbReference>
<dbReference type="SUPFAM" id="SSF46955">
    <property type="entry name" value="Putative DNA-binding domain"/>
    <property type="match status" value="1"/>
</dbReference>
<gene>
    <name evidence="2" type="ORF">J5Y06_13230</name>
</gene>
<feature type="domain" description="Helix-turn-helix" evidence="1">
    <location>
        <begin position="4"/>
        <end position="59"/>
    </location>
</feature>
<dbReference type="EMBL" id="JAGIYY010000004">
    <property type="protein sequence ID" value="MBP0439617.1"/>
    <property type="molecule type" value="Genomic_DNA"/>
</dbReference>
<protein>
    <submittedName>
        <fullName evidence="2">Helix-turn-helix domain-containing protein</fullName>
    </submittedName>
</protein>
<accession>A0A8J7R7L9</accession>
<reference evidence="2" key="1">
    <citation type="submission" date="2021-03" db="EMBL/GenBank/DDBJ databases">
        <title>Genome sequencing and assembly of Tianweitania sediminis.</title>
        <authorList>
            <person name="Chhetri G."/>
        </authorList>
    </citation>
    <scope>NUCLEOTIDE SEQUENCE</scope>
    <source>
        <strain evidence="2">Z8</strain>
    </source>
</reference>
<dbReference type="Proteomes" id="UP000666240">
    <property type="component" value="Unassembled WGS sequence"/>
</dbReference>
<evidence type="ECO:0000313" key="3">
    <source>
        <dbReference type="Proteomes" id="UP000666240"/>
    </source>
</evidence>
<organism evidence="2 3">
    <name type="scientific">Tianweitania sediminis</name>
    <dbReference type="NCBI Taxonomy" id="1502156"/>
    <lineage>
        <taxon>Bacteria</taxon>
        <taxon>Pseudomonadati</taxon>
        <taxon>Pseudomonadota</taxon>
        <taxon>Alphaproteobacteria</taxon>
        <taxon>Hyphomicrobiales</taxon>
        <taxon>Phyllobacteriaceae</taxon>
        <taxon>Tianweitania</taxon>
    </lineage>
</organism>
<name>A0A8J7R7L9_9HYPH</name>
<dbReference type="InterPro" id="IPR041657">
    <property type="entry name" value="HTH_17"/>
</dbReference>